<dbReference type="PANTHER" id="PTHR33603">
    <property type="entry name" value="METHYLTRANSFERASE"/>
    <property type="match status" value="1"/>
</dbReference>
<dbReference type="GO" id="GO:0005737">
    <property type="term" value="C:cytoplasm"/>
    <property type="evidence" value="ECO:0007669"/>
    <property type="project" value="UniProtKB-SubCell"/>
</dbReference>
<sequence>MKKITILSVGSVREKYYQNAIAEYSKRLSKDIKLEFTELPAKSFSEKDSLIAKKQDSQRVLEFLNKNKSSKVFLLSENGEELDSVQFSKKIFSFNEEIIFVIAGALGFDFEVLKNYKKISLSKMTFLHEMAKVILVEQIYRAVNIEKGKRYHY</sequence>
<dbReference type="GO" id="GO:0070038">
    <property type="term" value="F:rRNA (pseudouridine-N3-)-methyltransferase activity"/>
    <property type="evidence" value="ECO:0007669"/>
    <property type="project" value="UniProtKB-UniRule"/>
</dbReference>
<reference evidence="6 7" key="1">
    <citation type="journal article" date="2017" name="ISME J.">
        <title>Potential for microbial H2 and metal transformations associated with novel bacteria and archaea in deep terrestrial subsurface sediments.</title>
        <authorList>
            <person name="Hernsdorf A.W."/>
            <person name="Amano Y."/>
            <person name="Miyakawa K."/>
            <person name="Ise K."/>
            <person name="Suzuki Y."/>
            <person name="Anantharaman K."/>
            <person name="Probst A."/>
            <person name="Burstein D."/>
            <person name="Thomas B.C."/>
            <person name="Banfield J.F."/>
        </authorList>
    </citation>
    <scope>NUCLEOTIDE SEQUENCE [LARGE SCALE GENOMIC DNA]</scope>
    <source>
        <strain evidence="6">HGW-Falkowbacteria-1</strain>
    </source>
</reference>
<evidence type="ECO:0000256" key="5">
    <source>
        <dbReference type="HAMAP-Rule" id="MF_00658"/>
    </source>
</evidence>
<evidence type="ECO:0000256" key="2">
    <source>
        <dbReference type="ARBA" id="ARBA00022679"/>
    </source>
</evidence>
<comment type="similarity">
    <text evidence="4 5">Belongs to the RNA methyltransferase RlmH family.</text>
</comment>
<feature type="binding site" evidence="5">
    <location>
        <position position="103"/>
    </location>
    <ligand>
        <name>S-adenosyl-L-methionine</name>
        <dbReference type="ChEBI" id="CHEBI:59789"/>
    </ligand>
</feature>
<evidence type="ECO:0000313" key="7">
    <source>
        <dbReference type="Proteomes" id="UP000233517"/>
    </source>
</evidence>
<evidence type="ECO:0000313" key="6">
    <source>
        <dbReference type="EMBL" id="PKM91323.1"/>
    </source>
</evidence>
<dbReference type="PANTHER" id="PTHR33603:SF1">
    <property type="entry name" value="RIBOSOMAL RNA LARGE SUBUNIT METHYLTRANSFERASE H"/>
    <property type="match status" value="1"/>
</dbReference>
<proteinExistence type="inferred from homology"/>
<dbReference type="Pfam" id="PF02590">
    <property type="entry name" value="SPOUT_MTase"/>
    <property type="match status" value="1"/>
</dbReference>
<comment type="subunit">
    <text evidence="5">Homodimer.</text>
</comment>
<dbReference type="Proteomes" id="UP000233517">
    <property type="component" value="Unassembled WGS sequence"/>
</dbReference>
<dbReference type="SUPFAM" id="SSF75217">
    <property type="entry name" value="alpha/beta knot"/>
    <property type="match status" value="1"/>
</dbReference>
<feature type="binding site" evidence="5">
    <location>
        <begin position="121"/>
        <end position="126"/>
    </location>
    <ligand>
        <name>S-adenosyl-L-methionine</name>
        <dbReference type="ChEBI" id="CHEBI:59789"/>
    </ligand>
</feature>
<comment type="catalytic activity">
    <reaction evidence="5">
        <text>pseudouridine(1915) in 23S rRNA + S-adenosyl-L-methionine = N(3)-methylpseudouridine(1915) in 23S rRNA + S-adenosyl-L-homocysteine + H(+)</text>
        <dbReference type="Rhea" id="RHEA:42752"/>
        <dbReference type="Rhea" id="RHEA-COMP:10221"/>
        <dbReference type="Rhea" id="RHEA-COMP:10222"/>
        <dbReference type="ChEBI" id="CHEBI:15378"/>
        <dbReference type="ChEBI" id="CHEBI:57856"/>
        <dbReference type="ChEBI" id="CHEBI:59789"/>
        <dbReference type="ChEBI" id="CHEBI:65314"/>
        <dbReference type="ChEBI" id="CHEBI:74486"/>
        <dbReference type="EC" id="2.1.1.177"/>
    </reaction>
</comment>
<dbReference type="InterPro" id="IPR029028">
    <property type="entry name" value="Alpha/beta_knot_MTases"/>
</dbReference>
<evidence type="ECO:0000256" key="1">
    <source>
        <dbReference type="ARBA" id="ARBA00022603"/>
    </source>
</evidence>
<name>A0A2N2E9A9_9BACT</name>
<comment type="caution">
    <text evidence="6">The sequence shown here is derived from an EMBL/GenBank/DDBJ whole genome shotgun (WGS) entry which is preliminary data.</text>
</comment>
<protein>
    <recommendedName>
        <fullName evidence="5">Ribosomal RNA large subunit methyltransferase H</fullName>
        <ecNumber evidence="5">2.1.1.177</ecNumber>
    </recommendedName>
    <alternativeName>
        <fullName evidence="5">23S rRNA (pseudouridine1915-N3)-methyltransferase</fullName>
    </alternativeName>
    <alternativeName>
        <fullName evidence="5">23S rRNA m3Psi1915 methyltransferase</fullName>
    </alternativeName>
    <alternativeName>
        <fullName evidence="5">rRNA (pseudouridine-N3-)-methyltransferase RlmH</fullName>
    </alternativeName>
</protein>
<dbReference type="EC" id="2.1.1.177" evidence="5"/>
<organism evidence="6 7">
    <name type="scientific">Candidatus Falkowbacteria bacterium HGW-Falkowbacteria-1</name>
    <dbReference type="NCBI Taxonomy" id="2013768"/>
    <lineage>
        <taxon>Bacteria</taxon>
        <taxon>Candidatus Falkowiibacteriota</taxon>
    </lineage>
</organism>
<evidence type="ECO:0000256" key="4">
    <source>
        <dbReference type="ARBA" id="ARBA00038303"/>
    </source>
</evidence>
<keyword evidence="1 5" id="KW-0489">Methyltransferase</keyword>
<gene>
    <name evidence="5" type="primary">rlmH</name>
    <name evidence="6" type="ORF">CVU82_01850</name>
</gene>
<dbReference type="AlphaFoldDB" id="A0A2N2E9A9"/>
<feature type="binding site" evidence="5">
    <location>
        <position position="75"/>
    </location>
    <ligand>
        <name>S-adenosyl-L-methionine</name>
        <dbReference type="ChEBI" id="CHEBI:59789"/>
    </ligand>
</feature>
<keyword evidence="3 5" id="KW-0949">S-adenosyl-L-methionine</keyword>
<accession>A0A2N2E9A9</accession>
<dbReference type="InterPro" id="IPR003742">
    <property type="entry name" value="RlmH-like"/>
</dbReference>
<comment type="function">
    <text evidence="5">Specifically methylates the pseudouridine at position 1915 (m3Psi1915) in 23S rRNA.</text>
</comment>
<dbReference type="EMBL" id="PHAI01000002">
    <property type="protein sequence ID" value="PKM91323.1"/>
    <property type="molecule type" value="Genomic_DNA"/>
</dbReference>
<evidence type="ECO:0000256" key="3">
    <source>
        <dbReference type="ARBA" id="ARBA00022691"/>
    </source>
</evidence>
<keyword evidence="2 5" id="KW-0808">Transferase</keyword>
<dbReference type="Gene3D" id="3.40.1280.10">
    <property type="match status" value="1"/>
</dbReference>
<keyword evidence="5" id="KW-0963">Cytoplasm</keyword>
<dbReference type="PIRSF" id="PIRSF004505">
    <property type="entry name" value="MT_bac"/>
    <property type="match status" value="1"/>
</dbReference>
<comment type="subcellular location">
    <subcellularLocation>
        <location evidence="5">Cytoplasm</location>
    </subcellularLocation>
</comment>
<dbReference type="InterPro" id="IPR029026">
    <property type="entry name" value="tRNA_m1G_MTases_N"/>
</dbReference>
<dbReference type="CDD" id="cd18081">
    <property type="entry name" value="RlmH-like"/>
    <property type="match status" value="1"/>
</dbReference>
<keyword evidence="5" id="KW-0698">rRNA processing</keyword>
<dbReference type="HAMAP" id="MF_00658">
    <property type="entry name" value="23SrRNA_methyltr_H"/>
    <property type="match status" value="1"/>
</dbReference>